<feature type="domain" description="PKD-like" evidence="5">
    <location>
        <begin position="439"/>
        <end position="519"/>
    </location>
</feature>
<accession>A0A364RJ95</accession>
<keyword evidence="7" id="KW-1185">Reference proteome</keyword>
<organism evidence="6 7">
    <name type="scientific">Pontibacter arcticus</name>
    <dbReference type="NCBI Taxonomy" id="2080288"/>
    <lineage>
        <taxon>Bacteria</taxon>
        <taxon>Pseudomonadati</taxon>
        <taxon>Bacteroidota</taxon>
        <taxon>Cytophagia</taxon>
        <taxon>Cytophagales</taxon>
        <taxon>Hymenobacteraceae</taxon>
        <taxon>Pontibacter</taxon>
    </lineage>
</organism>
<feature type="domain" description="PKD-like" evidence="5">
    <location>
        <begin position="1386"/>
        <end position="1463"/>
    </location>
</feature>
<dbReference type="Proteomes" id="UP000251692">
    <property type="component" value="Unassembled WGS sequence"/>
</dbReference>
<feature type="domain" description="PKD-like" evidence="5">
    <location>
        <begin position="611"/>
        <end position="692"/>
    </location>
</feature>
<evidence type="ECO:0000259" key="4">
    <source>
        <dbReference type="Pfam" id="PF01345"/>
    </source>
</evidence>
<dbReference type="Pfam" id="PF11999">
    <property type="entry name" value="Ice_binding"/>
    <property type="match status" value="1"/>
</dbReference>
<evidence type="ECO:0000256" key="2">
    <source>
        <dbReference type="ARBA" id="ARBA00022729"/>
    </source>
</evidence>
<feature type="domain" description="PKD-like" evidence="5">
    <location>
        <begin position="1557"/>
        <end position="1636"/>
    </location>
</feature>
<feature type="domain" description="PKD-like" evidence="5">
    <location>
        <begin position="1473"/>
        <end position="1550"/>
    </location>
</feature>
<feature type="domain" description="PKD-like" evidence="5">
    <location>
        <begin position="527"/>
        <end position="605"/>
    </location>
</feature>
<protein>
    <submittedName>
        <fullName evidence="6">Uncharacterized protein</fullName>
    </submittedName>
</protein>
<feature type="domain" description="PKD-like" evidence="5">
    <location>
        <begin position="785"/>
        <end position="864"/>
    </location>
</feature>
<evidence type="ECO:0000259" key="5">
    <source>
        <dbReference type="Pfam" id="PF19408"/>
    </source>
</evidence>
<evidence type="ECO:0000313" key="6">
    <source>
        <dbReference type="EMBL" id="RAU84345.1"/>
    </source>
</evidence>
<feature type="domain" description="PKD-like" evidence="5">
    <location>
        <begin position="1127"/>
        <end position="1207"/>
    </location>
</feature>
<dbReference type="Pfam" id="PF13585">
    <property type="entry name" value="CHU_C"/>
    <property type="match status" value="1"/>
</dbReference>
<dbReference type="RefSeq" id="WP_112304625.1">
    <property type="nucleotide sequence ID" value="NZ_QMDV01000001.1"/>
</dbReference>
<feature type="domain" description="PKD-like" evidence="5">
    <location>
        <begin position="1642"/>
        <end position="1722"/>
    </location>
</feature>
<dbReference type="InterPro" id="IPR013783">
    <property type="entry name" value="Ig-like_fold"/>
</dbReference>
<keyword evidence="2 3" id="KW-0732">Signal</keyword>
<evidence type="ECO:0000256" key="3">
    <source>
        <dbReference type="SAM" id="SignalP"/>
    </source>
</evidence>
<dbReference type="InterPro" id="IPR021884">
    <property type="entry name" value="Ice-bd_prot"/>
</dbReference>
<feature type="domain" description="DUF11" evidence="4">
    <location>
        <begin position="240"/>
        <end position="345"/>
    </location>
</feature>
<evidence type="ECO:0000256" key="1">
    <source>
        <dbReference type="ARBA" id="ARBA00005445"/>
    </source>
</evidence>
<dbReference type="NCBIfam" id="TIGR04131">
    <property type="entry name" value="Bac_Flav_CTERM"/>
    <property type="match status" value="1"/>
</dbReference>
<comment type="caution">
    <text evidence="6">The sequence shown here is derived from an EMBL/GenBank/DDBJ whole genome shotgun (WGS) entry which is preliminary data.</text>
</comment>
<dbReference type="OrthoDB" id="2582440at2"/>
<feature type="domain" description="PKD-like" evidence="5">
    <location>
        <begin position="1217"/>
        <end position="1292"/>
    </location>
</feature>
<dbReference type="Gene3D" id="2.60.40.10">
    <property type="entry name" value="Immunoglobulins"/>
    <property type="match status" value="1"/>
</dbReference>
<feature type="domain" description="PKD-like" evidence="5">
    <location>
        <begin position="1044"/>
        <end position="1121"/>
    </location>
</feature>
<evidence type="ECO:0000313" key="7">
    <source>
        <dbReference type="Proteomes" id="UP000251692"/>
    </source>
</evidence>
<feature type="domain" description="PKD-like" evidence="5">
    <location>
        <begin position="357"/>
        <end position="432"/>
    </location>
</feature>
<dbReference type="InterPro" id="IPR001434">
    <property type="entry name" value="OmcB-like_DUF11"/>
</dbReference>
<reference evidence="6 7" key="2">
    <citation type="submission" date="2018-07" db="EMBL/GenBank/DDBJ databases">
        <title>Pontibacter sp. 2b14 genomic sequence and assembly.</title>
        <authorList>
            <person name="Du Z.-J."/>
        </authorList>
    </citation>
    <scope>NUCLEOTIDE SEQUENCE [LARGE SCALE GENOMIC DNA]</scope>
    <source>
        <strain evidence="6 7">2b14</strain>
    </source>
</reference>
<dbReference type="InterPro" id="IPR026341">
    <property type="entry name" value="T9SS_type_B"/>
</dbReference>
<feature type="domain" description="PKD-like" evidence="5">
    <location>
        <begin position="870"/>
        <end position="950"/>
    </location>
</feature>
<dbReference type="EMBL" id="QMDV01000001">
    <property type="protein sequence ID" value="RAU84345.1"/>
    <property type="molecule type" value="Genomic_DNA"/>
</dbReference>
<dbReference type="InterPro" id="IPR045829">
    <property type="entry name" value="PKD_6"/>
</dbReference>
<feature type="signal peptide" evidence="3">
    <location>
        <begin position="1"/>
        <end position="23"/>
    </location>
</feature>
<feature type="domain" description="PKD-like" evidence="5">
    <location>
        <begin position="956"/>
        <end position="1034"/>
    </location>
</feature>
<reference evidence="6 7" key="1">
    <citation type="submission" date="2018-06" db="EMBL/GenBank/DDBJ databases">
        <authorList>
            <person name="Liu Z.-W."/>
        </authorList>
    </citation>
    <scope>NUCLEOTIDE SEQUENCE [LARGE SCALE GENOMIC DNA]</scope>
    <source>
        <strain evidence="6 7">2b14</strain>
    </source>
</reference>
<proteinExistence type="inferred from homology"/>
<name>A0A364RJ95_9BACT</name>
<sequence length="1897" mass="194237">MERFLGKVILLLVCFITVCFSVAAQQVPSLGTAFGYNALADKNISSTGRTVINANVGVANGTITGFPPGIAVRGTQVNTPAARTALQDAATAFNQALALTPTEVVLSNGNLANRTYTPGVYKFEGDAVFAGNMILDDNGQQNPVFIFQVENDLKVNRSAEIDATNKATTSNILWVVKGNIDISSNAILDGSFIAQGSINLATGVNLQGRLISLLNDIYLNQALINTPSDLSVSIAMSPSTSGTTSYQLGEEVTITITAKNLGPSDESIANGTISLIGDILSYTSVKPGSSFNITTKEWNIGSLAFNQSAVLVIKAKLTQSGFGTVQARVEGRSGNVDEDLNNNTAAPYNYCVLLSASGPIAGETQVCIGSTFTYSIAPVVGAARYNWAVPDGWTYERLGPTSILVTPGSTSGLITVRASSICGEGPPQSLQVTSQADTPLKPGPITGPFVVCANTNGWEYSISAVANAASYNWVVPNGWSISGGQGTAKITVNAGSTQGVITVEAVNACGTSEKQSLTVSAVTDLPLAPVFTQSTAQGCVGSTVVYQVEAVAGVTGYNWTVPATWEIISGQNTARLTVKVGSDPGELSVKATNVCGTGPATILTVKPAQDPPVQPGPITGVIGACATEKGLVYTIQAVPDAKSYTWTVPAGWVITAGQGSLSITVNAGSNSGAITVKAVNDCGVGSASSLQVQPIPGAPAKPGSITGEQAPCINSTATYEIPVVAGASGYTWAVPAGWEIISGQGTTQIVARSGNAGGIVTVESFNACGISQKLQLPVAVTANVPTTPSPIQGTSQGCVGSTISYQVAAVTGATGYTWAVPAGWEIISGQNSTKLTVKVGSTAGNITVRASNACGTGILNSLAVKPVTTPPAIPGPITEVLTVCASKEVTYSIAAVQNATGYTWSVPTGWAITAGQGTLKITVTAGSTSGTITVKALNDCGPGGASSLQVQPVLGPPKMPASIIGSEFTCANTTATYQIPNITGATGYNWTIPTGWTLVSGQNTTTITVTANATAGKVTVTASNACGSSAPLELLVTPLVTPPATPVISGPAEVCEGVAGFVYEVATVPGVSSYTWEAPADWTITGQGTNKISVKAGKTQGKVSVKLTNECGLSSTGSISVKVIPSPPDKPVAILGLGIVCVDQKTIRYRVEPVANATSYRWAVSDGWEIVSGQGTTDVVVNASSRGTKITVQAVNACGVTSLTQLTAIVTNAAPAKPVITGNTFPCTGAEYTYSIAPLANADSYTWDIPEGWEKLADNGTSVTVRSGGKAGTIAVRATNGCGIGETATLAVKAVVSGPENLVSIIGNSLACVGATTTFKVEGVQNVNNYTWKVPAGWSIVSGQGTAAVQVKVGTKEGEVGVTAKNGCGETYLGKTIKVSDLSLITLGKITGAIAMCEGATQTYSINAVGTAASYAWSVPAGWTIVSGQGTVSLTVRAGKNSGNIGVAAVNSCGSPGPETKLAVAPSAIQLIPPVITKPASPFCQGAASLTYSIPAVNGATSYQWEVPQGWQLTEGQGTTVIKVTAGTEAGLIKVKIGNGCGQPVEASINAVTQTLPAAPKLTSGAPDPCTGADTQYTVQADANVVSYDWILPQGWTILQGHGTNKITVKATATSGLVKVKAINACGASEETVLPVNPVGSPPAAIGAISGEQVVCENETVVYAVAKVELASGYSWTIPQGWTIVNGQGTNTLTVKAGNKAGTVKVAATNGCGATADAAVKVQLRNLNRVGVITDLSSACDGLVYEMTPLEGAQSYKWTVPEGWTIATGQGTNRITVNAGKATGKITVVASNGQCLSEQAELVPNTSFLEAEVIVPNVFTPNGDGNNDTWIIENLANFPEKELTILNRWGNEVYRSPYYENNWDGSGLHEGTYFYVLKVKLCSGDEKVYKGYVMIVR</sequence>
<feature type="domain" description="PKD-like" evidence="5">
    <location>
        <begin position="699"/>
        <end position="778"/>
    </location>
</feature>
<gene>
    <name evidence="6" type="ORF">DP923_04720</name>
</gene>
<dbReference type="Pfam" id="PF01345">
    <property type="entry name" value="DUF11"/>
    <property type="match status" value="1"/>
</dbReference>
<comment type="similarity">
    <text evidence="1">Belongs to the ice-binding protein family.</text>
</comment>
<feature type="domain" description="PKD-like" evidence="5">
    <location>
        <begin position="1301"/>
        <end position="1372"/>
    </location>
</feature>
<feature type="domain" description="PKD-like" evidence="5">
    <location>
        <begin position="1730"/>
        <end position="1799"/>
    </location>
</feature>
<feature type="chain" id="PRO_5016885098" evidence="3">
    <location>
        <begin position="24"/>
        <end position="1897"/>
    </location>
</feature>
<dbReference type="Pfam" id="PF19408">
    <property type="entry name" value="PKD_6"/>
    <property type="match status" value="17"/>
</dbReference>